<dbReference type="CDD" id="cd00130">
    <property type="entry name" value="PAS"/>
    <property type="match status" value="1"/>
</dbReference>
<dbReference type="InterPro" id="IPR003594">
    <property type="entry name" value="HATPase_dom"/>
</dbReference>
<dbReference type="PANTHER" id="PTHR43047:SF72">
    <property type="entry name" value="OSMOSENSING HISTIDINE PROTEIN KINASE SLN1"/>
    <property type="match status" value="1"/>
</dbReference>
<keyword evidence="11" id="KW-0547">Nucleotide-binding</keyword>
<keyword evidence="8" id="KW-0812">Transmembrane</keyword>
<dbReference type="Pfam" id="PF13426">
    <property type="entry name" value="PAS_9"/>
    <property type="match status" value="1"/>
</dbReference>
<evidence type="ECO:0000313" key="12">
    <source>
        <dbReference type="Proteomes" id="UP001069802"/>
    </source>
</evidence>
<dbReference type="SMART" id="SM00387">
    <property type="entry name" value="HATPase_c"/>
    <property type="match status" value="1"/>
</dbReference>
<dbReference type="InterPro" id="IPR000700">
    <property type="entry name" value="PAS-assoc_C"/>
</dbReference>
<dbReference type="NCBIfam" id="TIGR00229">
    <property type="entry name" value="sensory_box"/>
    <property type="match status" value="1"/>
</dbReference>
<name>A0ABT4LME9_9PROT</name>
<dbReference type="Pfam" id="PF17149">
    <property type="entry name" value="CHASE5"/>
    <property type="match status" value="1"/>
</dbReference>
<dbReference type="PRINTS" id="PR00344">
    <property type="entry name" value="BCTRLSENSOR"/>
</dbReference>
<feature type="domain" description="Histidine kinase" evidence="9">
    <location>
        <begin position="487"/>
        <end position="708"/>
    </location>
</feature>
<comment type="caution">
    <text evidence="11">The sequence shown here is derived from an EMBL/GenBank/DDBJ whole genome shotgun (WGS) entry which is preliminary data.</text>
</comment>
<organism evidence="11 12">
    <name type="scientific">Kiloniella laminariae</name>
    <dbReference type="NCBI Taxonomy" id="454162"/>
    <lineage>
        <taxon>Bacteria</taxon>
        <taxon>Pseudomonadati</taxon>
        <taxon>Pseudomonadota</taxon>
        <taxon>Alphaproteobacteria</taxon>
        <taxon>Rhodospirillales</taxon>
        <taxon>Kiloniellaceae</taxon>
        <taxon>Kiloniella</taxon>
    </lineage>
</organism>
<keyword evidence="5" id="KW-0418">Kinase</keyword>
<dbReference type="PROSITE" id="PS50113">
    <property type="entry name" value="PAC"/>
    <property type="match status" value="1"/>
</dbReference>
<dbReference type="SMART" id="SM00388">
    <property type="entry name" value="HisKA"/>
    <property type="match status" value="1"/>
</dbReference>
<keyword evidence="8" id="KW-0472">Membrane</keyword>
<dbReference type="InterPro" id="IPR036890">
    <property type="entry name" value="HATPase_C_sf"/>
</dbReference>
<feature type="coiled-coil region" evidence="6">
    <location>
        <begin position="442"/>
        <end position="480"/>
    </location>
</feature>
<dbReference type="PANTHER" id="PTHR43047">
    <property type="entry name" value="TWO-COMPONENT HISTIDINE PROTEIN KINASE"/>
    <property type="match status" value="1"/>
</dbReference>
<accession>A0ABT4LME9</accession>
<dbReference type="Proteomes" id="UP001069802">
    <property type="component" value="Unassembled WGS sequence"/>
</dbReference>
<dbReference type="InterPro" id="IPR001610">
    <property type="entry name" value="PAC"/>
</dbReference>
<keyword evidence="12" id="KW-1185">Reference proteome</keyword>
<dbReference type="EC" id="2.7.13.3" evidence="2"/>
<evidence type="ECO:0000256" key="7">
    <source>
        <dbReference type="SAM" id="MobiDB-lite"/>
    </source>
</evidence>
<evidence type="ECO:0000259" key="9">
    <source>
        <dbReference type="PROSITE" id="PS50109"/>
    </source>
</evidence>
<dbReference type="Gene3D" id="3.30.450.20">
    <property type="entry name" value="PAS domain"/>
    <property type="match status" value="1"/>
</dbReference>
<evidence type="ECO:0000256" key="1">
    <source>
        <dbReference type="ARBA" id="ARBA00000085"/>
    </source>
</evidence>
<keyword evidence="4" id="KW-0808">Transferase</keyword>
<comment type="catalytic activity">
    <reaction evidence="1">
        <text>ATP + protein L-histidine = ADP + protein N-phospho-L-histidine.</text>
        <dbReference type="EC" id="2.7.13.3"/>
    </reaction>
</comment>
<keyword evidence="6" id="KW-0175">Coiled coil</keyword>
<feature type="compositionally biased region" description="Basic and acidic residues" evidence="7">
    <location>
        <begin position="1"/>
        <end position="12"/>
    </location>
</feature>
<dbReference type="InterPro" id="IPR033414">
    <property type="entry name" value="Sensor_dom"/>
</dbReference>
<dbReference type="EMBL" id="JAPWGY010000006">
    <property type="protein sequence ID" value="MCZ4282310.1"/>
    <property type="molecule type" value="Genomic_DNA"/>
</dbReference>
<proteinExistence type="predicted"/>
<feature type="compositionally biased region" description="Polar residues" evidence="7">
    <location>
        <begin position="17"/>
        <end position="40"/>
    </location>
</feature>
<feature type="transmembrane region" description="Helical" evidence="8">
    <location>
        <begin position="66"/>
        <end position="88"/>
    </location>
</feature>
<evidence type="ECO:0000256" key="3">
    <source>
        <dbReference type="ARBA" id="ARBA00022553"/>
    </source>
</evidence>
<dbReference type="RefSeq" id="WP_269424459.1">
    <property type="nucleotide sequence ID" value="NZ_JAPWGY010000006.1"/>
</dbReference>
<evidence type="ECO:0000259" key="10">
    <source>
        <dbReference type="PROSITE" id="PS50113"/>
    </source>
</evidence>
<dbReference type="SMART" id="SM00086">
    <property type="entry name" value="PAC"/>
    <property type="match status" value="1"/>
</dbReference>
<evidence type="ECO:0000256" key="6">
    <source>
        <dbReference type="SAM" id="Coils"/>
    </source>
</evidence>
<evidence type="ECO:0000256" key="8">
    <source>
        <dbReference type="SAM" id="Phobius"/>
    </source>
</evidence>
<dbReference type="CDD" id="cd00082">
    <property type="entry name" value="HisKA"/>
    <property type="match status" value="1"/>
</dbReference>
<dbReference type="Pfam" id="PF02518">
    <property type="entry name" value="HATPase_c"/>
    <property type="match status" value="1"/>
</dbReference>
<dbReference type="Gene3D" id="1.10.287.130">
    <property type="match status" value="1"/>
</dbReference>
<gene>
    <name evidence="11" type="ORF">O4H49_16105</name>
</gene>
<keyword evidence="8" id="KW-1133">Transmembrane helix</keyword>
<dbReference type="InterPro" id="IPR004358">
    <property type="entry name" value="Sig_transdc_His_kin-like_C"/>
</dbReference>
<dbReference type="InterPro" id="IPR035965">
    <property type="entry name" value="PAS-like_dom_sf"/>
</dbReference>
<dbReference type="SUPFAM" id="SSF47384">
    <property type="entry name" value="Homodimeric domain of signal transducing histidine kinase"/>
    <property type="match status" value="1"/>
</dbReference>
<evidence type="ECO:0000313" key="11">
    <source>
        <dbReference type="EMBL" id="MCZ4282310.1"/>
    </source>
</evidence>
<dbReference type="InterPro" id="IPR005467">
    <property type="entry name" value="His_kinase_dom"/>
</dbReference>
<reference evidence="11" key="1">
    <citation type="submission" date="2022-12" db="EMBL/GenBank/DDBJ databases">
        <title>Bacterial isolates from different developmental stages of Nematostella vectensis.</title>
        <authorList>
            <person name="Fraune S."/>
        </authorList>
    </citation>
    <scope>NUCLEOTIDE SEQUENCE</scope>
    <source>
        <strain evidence="11">G21630-S1</strain>
    </source>
</reference>
<keyword evidence="3" id="KW-0597">Phosphoprotein</keyword>
<dbReference type="SUPFAM" id="SSF55874">
    <property type="entry name" value="ATPase domain of HSP90 chaperone/DNA topoisomerase II/histidine kinase"/>
    <property type="match status" value="1"/>
</dbReference>
<evidence type="ECO:0000256" key="4">
    <source>
        <dbReference type="ARBA" id="ARBA00022679"/>
    </source>
</evidence>
<evidence type="ECO:0000256" key="5">
    <source>
        <dbReference type="ARBA" id="ARBA00022777"/>
    </source>
</evidence>
<dbReference type="GO" id="GO:0005524">
    <property type="term" value="F:ATP binding"/>
    <property type="evidence" value="ECO:0007669"/>
    <property type="project" value="UniProtKB-KW"/>
</dbReference>
<dbReference type="PROSITE" id="PS50109">
    <property type="entry name" value="HIS_KIN"/>
    <property type="match status" value="1"/>
</dbReference>
<feature type="region of interest" description="Disordered" evidence="7">
    <location>
        <begin position="1"/>
        <end position="52"/>
    </location>
</feature>
<sequence>MSKKKDIVRMSGDDFVSTRNGSVAYESQTKAPQETVNTSPHRPDDFALPSKGDSPLPFSRGIGRRLLLAILLFSSLITLILTAAQLYLDYRRDVNSISDRLLEIERSYLNSIAGSLWNVDTEQLKIQLSGIVRLPDIQAVEVHETVSEVKKPLLVTVGERLEHNTISWSLPIVYNDRDTARTIGTLYIEATLEGVYNRLWEKTLVILGTQAIKTFLVSFFILYVVHYLITRHLVSLANFASSYSLIGQSPVFRLKRRAYRTPDELDRVVSAFNAMCQNLGIAYKNLNTANIDLEARVEERTRNLQQEISERIAAEQALKFSEKRFRDIAETVTDLFWETDENLSITFISGHFHLIGIDAAENLIGQPLANLITTESRNNKEGDWKQDIEQYRQKHSPFRNLEYHCNRNNGNIIAVSISGIPIFDQDKTFTGYRGSVRDISDRRKAEILIQEAKETLERRVQERTQELSTAKEEAELANRSKTDFLNNMSHELRTPLNAVIGFAQMMQHEIMGPLDNPHYKSYASDINSSGLYLLGIISDILDVSKIESGHMALEIETVHLGTVVEKCISMMQDRADKAEVTLNVTPDVSLYHIKADERRFMQIIINLVSNAIKFTNKTGEITISATREGTGDLLLAIADNGIGIPKNQQEGIFKPFTRVESSMICEHEGVGLGLSIVKALVEQHNGHITLQSQEGEGTTIFILLPASAVVEQ</sequence>
<keyword evidence="11" id="KW-0067">ATP-binding</keyword>
<evidence type="ECO:0000256" key="2">
    <source>
        <dbReference type="ARBA" id="ARBA00012438"/>
    </source>
</evidence>
<feature type="domain" description="PAC" evidence="10">
    <location>
        <begin position="399"/>
        <end position="451"/>
    </location>
</feature>
<protein>
    <recommendedName>
        <fullName evidence="2">histidine kinase</fullName>
        <ecNumber evidence="2">2.7.13.3</ecNumber>
    </recommendedName>
</protein>
<dbReference type="SUPFAM" id="SSF55785">
    <property type="entry name" value="PYP-like sensor domain (PAS domain)"/>
    <property type="match status" value="1"/>
</dbReference>
<dbReference type="InterPro" id="IPR036097">
    <property type="entry name" value="HisK_dim/P_sf"/>
</dbReference>
<dbReference type="Pfam" id="PF00512">
    <property type="entry name" value="HisKA"/>
    <property type="match status" value="1"/>
</dbReference>
<dbReference type="InterPro" id="IPR000014">
    <property type="entry name" value="PAS"/>
</dbReference>
<dbReference type="InterPro" id="IPR003661">
    <property type="entry name" value="HisK_dim/P_dom"/>
</dbReference>
<dbReference type="Gene3D" id="3.30.565.10">
    <property type="entry name" value="Histidine kinase-like ATPase, C-terminal domain"/>
    <property type="match status" value="1"/>
</dbReference>